<proteinExistence type="predicted"/>
<feature type="transmembrane region" description="Helical" evidence="1">
    <location>
        <begin position="112"/>
        <end position="132"/>
    </location>
</feature>
<keyword evidence="2" id="KW-0732">Signal</keyword>
<evidence type="ECO:0000313" key="4">
    <source>
        <dbReference type="Proteomes" id="UP001203607"/>
    </source>
</evidence>
<evidence type="ECO:0000256" key="2">
    <source>
        <dbReference type="SAM" id="SignalP"/>
    </source>
</evidence>
<feature type="chain" id="PRO_5046191232" description="Glycine zipper family protein" evidence="2">
    <location>
        <begin position="19"/>
        <end position="157"/>
    </location>
</feature>
<name>A0ABT0PNJ0_9FLAO</name>
<evidence type="ECO:0008006" key="5">
    <source>
        <dbReference type="Google" id="ProtNLM"/>
    </source>
</evidence>
<accession>A0ABT0PNJ0</accession>
<sequence length="157" mass="16909">MKRLILICVLISSFTIHGQETIDTQNLFVRVFDMQGNKIAKGVIVSWSENGLVLQQNKKSTEVPFNNISKIKLKRSGGHHIGIGALFGATVGGVFGITTDDGLWLSQGENSAAMAIVGAMLGSALGGVSAALKENKTLMIEGDISNWERQVRQNQQP</sequence>
<dbReference type="EMBL" id="JAMFMA010000001">
    <property type="protein sequence ID" value="MCL6272948.1"/>
    <property type="molecule type" value="Genomic_DNA"/>
</dbReference>
<keyword evidence="4" id="KW-1185">Reference proteome</keyword>
<keyword evidence="1" id="KW-1133">Transmembrane helix</keyword>
<dbReference type="RefSeq" id="WP_249656127.1">
    <property type="nucleotide sequence ID" value="NZ_JAMFMA010000001.1"/>
</dbReference>
<keyword evidence="1" id="KW-0472">Membrane</keyword>
<reference evidence="3 4" key="1">
    <citation type="submission" date="2022-05" db="EMBL/GenBank/DDBJ databases">
        <authorList>
            <person name="Park J.-S."/>
        </authorList>
    </citation>
    <scope>NUCLEOTIDE SEQUENCE [LARGE SCALE GENOMIC DNA]</scope>
    <source>
        <strain evidence="3 4">2012CJ35-5</strain>
    </source>
</reference>
<keyword evidence="1" id="KW-0812">Transmembrane</keyword>
<evidence type="ECO:0000313" key="3">
    <source>
        <dbReference type="EMBL" id="MCL6272948.1"/>
    </source>
</evidence>
<organism evidence="3 4">
    <name type="scientific">Flagellimonas spongiicola</name>
    <dbReference type="NCBI Taxonomy" id="2942208"/>
    <lineage>
        <taxon>Bacteria</taxon>
        <taxon>Pseudomonadati</taxon>
        <taxon>Bacteroidota</taxon>
        <taxon>Flavobacteriia</taxon>
        <taxon>Flavobacteriales</taxon>
        <taxon>Flavobacteriaceae</taxon>
        <taxon>Flagellimonas</taxon>
    </lineage>
</organism>
<evidence type="ECO:0000256" key="1">
    <source>
        <dbReference type="SAM" id="Phobius"/>
    </source>
</evidence>
<protein>
    <recommendedName>
        <fullName evidence="5">Glycine zipper family protein</fullName>
    </recommendedName>
</protein>
<comment type="caution">
    <text evidence="3">The sequence shown here is derived from an EMBL/GenBank/DDBJ whole genome shotgun (WGS) entry which is preliminary data.</text>
</comment>
<feature type="signal peptide" evidence="2">
    <location>
        <begin position="1"/>
        <end position="18"/>
    </location>
</feature>
<dbReference type="Proteomes" id="UP001203607">
    <property type="component" value="Unassembled WGS sequence"/>
</dbReference>
<gene>
    <name evidence="3" type="ORF">M3P19_02955</name>
</gene>